<gene>
    <name evidence="1" type="ORF">Patl1_12668</name>
</gene>
<evidence type="ECO:0000313" key="1">
    <source>
        <dbReference type="EMBL" id="KAJ0091258.1"/>
    </source>
</evidence>
<dbReference type="Proteomes" id="UP001164250">
    <property type="component" value="Chromosome 8"/>
</dbReference>
<evidence type="ECO:0000313" key="2">
    <source>
        <dbReference type="Proteomes" id="UP001164250"/>
    </source>
</evidence>
<name>A0ACC1AX70_9ROSI</name>
<keyword evidence="2" id="KW-1185">Reference proteome</keyword>
<reference evidence="2" key="1">
    <citation type="journal article" date="2023" name="G3 (Bethesda)">
        <title>Genome assembly and association tests identify interacting loci associated with vigor, precocity, and sex in interspecific pistachio rootstocks.</title>
        <authorList>
            <person name="Palmer W."/>
            <person name="Jacygrad E."/>
            <person name="Sagayaradj S."/>
            <person name="Cavanaugh K."/>
            <person name="Han R."/>
            <person name="Bertier L."/>
            <person name="Beede B."/>
            <person name="Kafkas S."/>
            <person name="Golino D."/>
            <person name="Preece J."/>
            <person name="Michelmore R."/>
        </authorList>
    </citation>
    <scope>NUCLEOTIDE SEQUENCE [LARGE SCALE GENOMIC DNA]</scope>
</reference>
<proteinExistence type="predicted"/>
<protein>
    <submittedName>
        <fullName evidence="1">Uncharacterized protein</fullName>
    </submittedName>
</protein>
<comment type="caution">
    <text evidence="1">The sequence shown here is derived from an EMBL/GenBank/DDBJ whole genome shotgun (WGS) entry which is preliminary data.</text>
</comment>
<organism evidence="1 2">
    <name type="scientific">Pistacia atlantica</name>
    <dbReference type="NCBI Taxonomy" id="434234"/>
    <lineage>
        <taxon>Eukaryota</taxon>
        <taxon>Viridiplantae</taxon>
        <taxon>Streptophyta</taxon>
        <taxon>Embryophyta</taxon>
        <taxon>Tracheophyta</taxon>
        <taxon>Spermatophyta</taxon>
        <taxon>Magnoliopsida</taxon>
        <taxon>eudicotyledons</taxon>
        <taxon>Gunneridae</taxon>
        <taxon>Pentapetalae</taxon>
        <taxon>rosids</taxon>
        <taxon>malvids</taxon>
        <taxon>Sapindales</taxon>
        <taxon>Anacardiaceae</taxon>
        <taxon>Pistacia</taxon>
    </lineage>
</organism>
<accession>A0ACC1AX70</accession>
<dbReference type="EMBL" id="CM047904">
    <property type="protein sequence ID" value="KAJ0091258.1"/>
    <property type="molecule type" value="Genomic_DNA"/>
</dbReference>
<sequence length="83" mass="9882">MESFNDLYRIITRRITTEALKERVLKVLQVWSDWFLFSDAYVNGLQATFLWSRNSGVTSFHSINGARGRGRRRWTRVINKFKI</sequence>